<comment type="subcellular location">
    <subcellularLocation>
        <location evidence="1">Cell membrane</location>
        <topology evidence="1">Multi-pass membrane protein</topology>
    </subcellularLocation>
</comment>
<feature type="transmembrane region" description="Helical" evidence="7">
    <location>
        <begin position="29"/>
        <end position="46"/>
    </location>
</feature>
<dbReference type="RefSeq" id="WP_184787793.1">
    <property type="nucleotide sequence ID" value="NZ_BONT01000091.1"/>
</dbReference>
<dbReference type="PANTHER" id="PTHR42770">
    <property type="entry name" value="AMINO ACID TRANSPORTER-RELATED"/>
    <property type="match status" value="1"/>
</dbReference>
<dbReference type="InterPro" id="IPR050367">
    <property type="entry name" value="APC_superfamily"/>
</dbReference>
<feature type="region of interest" description="Disordered" evidence="6">
    <location>
        <begin position="1"/>
        <end position="20"/>
    </location>
</feature>
<dbReference type="Proteomes" id="UP000548476">
    <property type="component" value="Unassembled WGS sequence"/>
</dbReference>
<keyword evidence="9" id="KW-1185">Reference proteome</keyword>
<dbReference type="PANTHER" id="PTHR42770:SF11">
    <property type="entry name" value="INNER MEMBRANE TRANSPORT PROTEIN YBAT"/>
    <property type="match status" value="1"/>
</dbReference>
<evidence type="ECO:0000256" key="1">
    <source>
        <dbReference type="ARBA" id="ARBA00004651"/>
    </source>
</evidence>
<evidence type="ECO:0000256" key="6">
    <source>
        <dbReference type="SAM" id="MobiDB-lite"/>
    </source>
</evidence>
<protein>
    <submittedName>
        <fullName evidence="8">Amino acid transporter</fullName>
    </submittedName>
</protein>
<feature type="transmembrane region" description="Helical" evidence="7">
    <location>
        <begin position="357"/>
        <end position="375"/>
    </location>
</feature>
<keyword evidence="2" id="KW-1003">Cell membrane</keyword>
<dbReference type="Pfam" id="PF13520">
    <property type="entry name" value="AA_permease_2"/>
    <property type="match status" value="1"/>
</dbReference>
<dbReference type="GO" id="GO:0005886">
    <property type="term" value="C:plasma membrane"/>
    <property type="evidence" value="ECO:0007669"/>
    <property type="project" value="UniProtKB-SubCell"/>
</dbReference>
<feature type="transmembrane region" description="Helical" evidence="7">
    <location>
        <begin position="309"/>
        <end position="336"/>
    </location>
</feature>
<sequence length="491" mass="52288">MTKTDVTESPPPEGGAPPTELKRAIGPKLLLLFIIGDILGTGVYALTGNVAKQVGGALWVPFLLAFVSAFLTAFSYLELVGKYPRAAGAALYTHKAWGVHFFTFMVAFTVMSSGMSSASSAARAVGSSYIPKLFEFGDHFPDLYNADGTPSEALIIPIAIAFLLIFAALNLRGVSESVKANVAFTIIEMTGLAIVVVIALIGIFEGKGDAGRLSEFNTADAPVFLAVIGATSLAFFAMVGFEDSVNMAEETTNPRIFPRAMLTGMCIAAGIYLTVAILSSTLLSPADLSKGEAGALQNVVSYAVPGFPLWIFLAISIFAVSNSALINMMMASRLVYGMSRQHVIPAVLGKVAPTRRTPWTAIIFTSLVAMALTSYSNTQTLGATTSLLLLAVFTVVNVAVLVLRKDPVEHRHFKTPTPLPVLGALISLILIVPWTSIYNGAWQPAERDKFALAGYLLAVGLVLWLVTFIGQRVTGRRAERGEVPVDEDPHP</sequence>
<feature type="transmembrane region" description="Helical" evidence="7">
    <location>
        <begin position="223"/>
        <end position="241"/>
    </location>
</feature>
<dbReference type="Gene3D" id="1.20.1740.10">
    <property type="entry name" value="Amino acid/polyamine transporter I"/>
    <property type="match status" value="1"/>
</dbReference>
<keyword evidence="3 7" id="KW-0812">Transmembrane</keyword>
<dbReference type="EMBL" id="JACHGT010000005">
    <property type="protein sequence ID" value="MBB6034945.1"/>
    <property type="molecule type" value="Genomic_DNA"/>
</dbReference>
<keyword evidence="5 7" id="KW-0472">Membrane</keyword>
<dbReference type="InterPro" id="IPR002293">
    <property type="entry name" value="AA/rel_permease1"/>
</dbReference>
<evidence type="ECO:0000256" key="3">
    <source>
        <dbReference type="ARBA" id="ARBA00022692"/>
    </source>
</evidence>
<evidence type="ECO:0000256" key="4">
    <source>
        <dbReference type="ARBA" id="ARBA00022989"/>
    </source>
</evidence>
<feature type="transmembrane region" description="Helical" evidence="7">
    <location>
        <begin position="415"/>
        <end position="438"/>
    </location>
</feature>
<feature type="transmembrane region" description="Helical" evidence="7">
    <location>
        <begin position="58"/>
        <end position="77"/>
    </location>
</feature>
<feature type="transmembrane region" description="Helical" evidence="7">
    <location>
        <begin position="381"/>
        <end position="403"/>
    </location>
</feature>
<evidence type="ECO:0000256" key="5">
    <source>
        <dbReference type="ARBA" id="ARBA00023136"/>
    </source>
</evidence>
<reference evidence="8 9" key="1">
    <citation type="submission" date="2020-08" db="EMBL/GenBank/DDBJ databases">
        <title>Genomic Encyclopedia of Type Strains, Phase IV (KMG-IV): sequencing the most valuable type-strain genomes for metagenomic binning, comparative biology and taxonomic classification.</title>
        <authorList>
            <person name="Goeker M."/>
        </authorList>
    </citation>
    <scope>NUCLEOTIDE SEQUENCE [LARGE SCALE GENOMIC DNA]</scope>
    <source>
        <strain evidence="8 9">YIM 65646</strain>
    </source>
</reference>
<feature type="transmembrane region" description="Helical" evidence="7">
    <location>
        <begin position="97"/>
        <end position="115"/>
    </location>
</feature>
<feature type="transmembrane region" description="Helical" evidence="7">
    <location>
        <begin position="183"/>
        <end position="203"/>
    </location>
</feature>
<keyword evidence="4 7" id="KW-1133">Transmembrane helix</keyword>
<proteinExistence type="predicted"/>
<evidence type="ECO:0000256" key="2">
    <source>
        <dbReference type="ARBA" id="ARBA00022475"/>
    </source>
</evidence>
<organism evidence="8 9">
    <name type="scientific">Phytomonospora endophytica</name>
    <dbReference type="NCBI Taxonomy" id="714109"/>
    <lineage>
        <taxon>Bacteria</taxon>
        <taxon>Bacillati</taxon>
        <taxon>Actinomycetota</taxon>
        <taxon>Actinomycetes</taxon>
        <taxon>Micromonosporales</taxon>
        <taxon>Micromonosporaceae</taxon>
        <taxon>Phytomonospora</taxon>
    </lineage>
</organism>
<evidence type="ECO:0000256" key="7">
    <source>
        <dbReference type="SAM" id="Phobius"/>
    </source>
</evidence>
<gene>
    <name evidence="8" type="ORF">HNR73_002799</name>
</gene>
<name>A0A841FGX5_9ACTN</name>
<feature type="transmembrane region" description="Helical" evidence="7">
    <location>
        <begin position="450"/>
        <end position="470"/>
    </location>
</feature>
<accession>A0A841FGX5</accession>
<feature type="transmembrane region" description="Helical" evidence="7">
    <location>
        <begin position="262"/>
        <end position="283"/>
    </location>
</feature>
<dbReference type="AlphaFoldDB" id="A0A841FGX5"/>
<evidence type="ECO:0000313" key="9">
    <source>
        <dbReference type="Proteomes" id="UP000548476"/>
    </source>
</evidence>
<evidence type="ECO:0000313" key="8">
    <source>
        <dbReference type="EMBL" id="MBB6034945.1"/>
    </source>
</evidence>
<comment type="caution">
    <text evidence="8">The sequence shown here is derived from an EMBL/GenBank/DDBJ whole genome shotgun (WGS) entry which is preliminary data.</text>
</comment>
<dbReference type="GO" id="GO:0022857">
    <property type="term" value="F:transmembrane transporter activity"/>
    <property type="evidence" value="ECO:0007669"/>
    <property type="project" value="InterPro"/>
</dbReference>
<dbReference type="PIRSF" id="PIRSF006060">
    <property type="entry name" value="AA_transporter"/>
    <property type="match status" value="1"/>
</dbReference>
<feature type="transmembrane region" description="Helical" evidence="7">
    <location>
        <begin position="153"/>
        <end position="171"/>
    </location>
</feature>